<evidence type="ECO:0000313" key="4">
    <source>
        <dbReference type="EMBL" id="MBL6076927.1"/>
    </source>
</evidence>
<dbReference type="InterPro" id="IPR008274">
    <property type="entry name" value="AldOxase/xan_DH_MoCoBD1"/>
</dbReference>
<dbReference type="InterPro" id="IPR036856">
    <property type="entry name" value="Ald_Oxase/Xan_DH_a/b_sf"/>
</dbReference>
<organism evidence="4 5">
    <name type="scientific">Belnapia arida</name>
    <dbReference type="NCBI Taxonomy" id="2804533"/>
    <lineage>
        <taxon>Bacteria</taxon>
        <taxon>Pseudomonadati</taxon>
        <taxon>Pseudomonadota</taxon>
        <taxon>Alphaproteobacteria</taxon>
        <taxon>Acetobacterales</taxon>
        <taxon>Roseomonadaceae</taxon>
        <taxon>Belnapia</taxon>
    </lineage>
</organism>
<evidence type="ECO:0000256" key="1">
    <source>
        <dbReference type="ARBA" id="ARBA00022505"/>
    </source>
</evidence>
<dbReference type="SUPFAM" id="SSF56003">
    <property type="entry name" value="Molybdenum cofactor-binding domain"/>
    <property type="match status" value="1"/>
</dbReference>
<keyword evidence="1" id="KW-0500">Molybdenum</keyword>
<dbReference type="Pfam" id="PF01315">
    <property type="entry name" value="Ald_Xan_dh_C"/>
    <property type="match status" value="1"/>
</dbReference>
<dbReference type="SUPFAM" id="SSF54665">
    <property type="entry name" value="CO dehydrogenase molybdoprotein N-domain-like"/>
    <property type="match status" value="1"/>
</dbReference>
<name>A0ABS1TZP1_9PROT</name>
<sequence>MPDSILPDSTRLKFGVGQPVPRNEDPVLLQGRGRYTDDIDLPGQLYAVMIRSPYAHGVINGIDTEAAKAVPGVLGVYTGADLAAAGYGAMRCALPLKNRDGSPLTNIDRPPLAMDKVRFVGDPVAFVVAETRMAARDGAEAVFLDIDILPAVTEASAAAAADAPQLYDHIPGNQILDFHHGDSAKVAEAFAAAAHVTKLSIRNNRVVVCAMEPRSAIGEYDAEAGRYTLHVGSQGVFGLRAQMADILKMPTDKVRILTGNVGGSFGMKASCYPEYPCILHAAKLLGRPVKWTDERTGSFLSDQHGRDHEVEAELALDVGGQALAVRLTAFANMGGYLATVAPLMGTGNFVKNVQSNYATPLIEVNTRCLVTNTTPVSAYRGAGRPEGNYFFERLLEQAAKETGRSAIELRRINHIKPDAFPFKASTGSVYDSGDFTAVLERALEAADWEGFATRKAESKARGKLRGRGIGNFLECTAPPMKEQGEIRFNEDGTVTIITGTLDYGQGHWTPFAQVLHQSLGVPFESIRLVQGDSDLLIAGGGTGGSKSLMASGAAIMEAAQLVIEKGRTAAAHMLEASVADIEFERDAEGLGRFAIAGTDRSIGIMELAQRIRTANNPPPDLPESLDVRHVFGEAPQAYPNGCHVCEVEIEPETGIVEVVRYLSVNDFGVIVNPLMVEGQAHGGIVQGIGQALYEHVAYSEEGQLLSGSYQDYCLPRAGDLPNFGFESLPSPCTTNPVGAKGCGEAGCAGSLPAVMNALVDALSDYGITHIDMPATPERVWRAIHGMAA</sequence>
<evidence type="ECO:0000259" key="3">
    <source>
        <dbReference type="SMART" id="SM01008"/>
    </source>
</evidence>
<comment type="caution">
    <text evidence="4">The sequence shown here is derived from an EMBL/GenBank/DDBJ whole genome shotgun (WGS) entry which is preliminary data.</text>
</comment>
<dbReference type="InterPro" id="IPR046867">
    <property type="entry name" value="AldOxase/xan_DH_MoCoBD2"/>
</dbReference>
<dbReference type="InterPro" id="IPR037165">
    <property type="entry name" value="AldOxase/xan_DH_Mopterin-bd_sf"/>
</dbReference>
<evidence type="ECO:0000313" key="5">
    <source>
        <dbReference type="Proteomes" id="UP000660885"/>
    </source>
</evidence>
<keyword evidence="2" id="KW-0560">Oxidoreductase</keyword>
<evidence type="ECO:0000256" key="2">
    <source>
        <dbReference type="ARBA" id="ARBA00023002"/>
    </source>
</evidence>
<dbReference type="Pfam" id="PF20256">
    <property type="entry name" value="MoCoBD_2"/>
    <property type="match status" value="1"/>
</dbReference>
<dbReference type="PANTHER" id="PTHR11908">
    <property type="entry name" value="XANTHINE DEHYDROGENASE"/>
    <property type="match status" value="1"/>
</dbReference>
<gene>
    <name evidence="4" type="ORF">JMJ56_02850</name>
</gene>
<protein>
    <submittedName>
        <fullName evidence="4">Xanthine dehydrogenase family protein molybdopterin-binding subunit</fullName>
    </submittedName>
</protein>
<dbReference type="Proteomes" id="UP000660885">
    <property type="component" value="Unassembled WGS sequence"/>
</dbReference>
<dbReference type="RefSeq" id="WP_202830082.1">
    <property type="nucleotide sequence ID" value="NZ_JAETWB010000001.1"/>
</dbReference>
<dbReference type="EMBL" id="JAETWB010000001">
    <property type="protein sequence ID" value="MBL6076927.1"/>
    <property type="molecule type" value="Genomic_DNA"/>
</dbReference>
<feature type="domain" description="Aldehyde oxidase/xanthine dehydrogenase a/b hammerhead" evidence="3">
    <location>
        <begin position="30"/>
        <end position="150"/>
    </location>
</feature>
<keyword evidence="5" id="KW-1185">Reference proteome</keyword>
<accession>A0ABS1TZP1</accession>
<dbReference type="PANTHER" id="PTHR11908:SF132">
    <property type="entry name" value="ALDEHYDE OXIDASE 1-RELATED"/>
    <property type="match status" value="1"/>
</dbReference>
<reference evidence="4 5" key="1">
    <citation type="submission" date="2021-01" db="EMBL/GenBank/DDBJ databases">
        <title>Belnapia mucosa sp. nov. and Belnapia arida sp. nov., isolated from the Tabernas Desert (Almeria, Spain).</title>
        <authorList>
            <person name="Molina-Menor E."/>
            <person name="Vidal-Verdu A."/>
            <person name="Calonge A."/>
            <person name="Satari L."/>
            <person name="Pereto J."/>
            <person name="Porcar M."/>
        </authorList>
    </citation>
    <scope>NUCLEOTIDE SEQUENCE [LARGE SCALE GENOMIC DNA]</scope>
    <source>
        <strain evidence="4 5">T18</strain>
    </source>
</reference>
<dbReference type="InterPro" id="IPR016208">
    <property type="entry name" value="Ald_Oxase/xanthine_DH-like"/>
</dbReference>
<proteinExistence type="predicted"/>
<dbReference type="SMART" id="SM01008">
    <property type="entry name" value="Ald_Xan_dh_C"/>
    <property type="match status" value="1"/>
</dbReference>
<dbReference type="Pfam" id="PF02738">
    <property type="entry name" value="MoCoBD_1"/>
    <property type="match status" value="1"/>
</dbReference>
<dbReference type="InterPro" id="IPR000674">
    <property type="entry name" value="Ald_Oxase/Xan_DH_a/b"/>
</dbReference>
<dbReference type="Gene3D" id="3.30.365.10">
    <property type="entry name" value="Aldehyde oxidase/xanthine dehydrogenase, molybdopterin binding domain"/>
    <property type="match status" value="4"/>
</dbReference>
<dbReference type="Gene3D" id="3.90.1170.50">
    <property type="entry name" value="Aldehyde oxidase/xanthine dehydrogenase, a/b hammerhead"/>
    <property type="match status" value="1"/>
</dbReference>